<accession>X0WWG8</accession>
<gene>
    <name evidence="2" type="ORF">S01H1_50682</name>
</gene>
<dbReference type="EMBL" id="BARS01032663">
    <property type="protein sequence ID" value="GAG17091.1"/>
    <property type="molecule type" value="Genomic_DNA"/>
</dbReference>
<dbReference type="Pfam" id="PF25967">
    <property type="entry name" value="RND-MFP_C"/>
    <property type="match status" value="1"/>
</dbReference>
<evidence type="ECO:0000313" key="2">
    <source>
        <dbReference type="EMBL" id="GAG17091.1"/>
    </source>
</evidence>
<name>X0WWG8_9ZZZZ</name>
<reference evidence="2" key="1">
    <citation type="journal article" date="2014" name="Front. Microbiol.">
        <title>High frequency of phylogenetically diverse reductive dehalogenase-homologous genes in deep subseafloor sedimentary metagenomes.</title>
        <authorList>
            <person name="Kawai M."/>
            <person name="Futagami T."/>
            <person name="Toyoda A."/>
            <person name="Takaki Y."/>
            <person name="Nishi S."/>
            <person name="Hori S."/>
            <person name="Arai W."/>
            <person name="Tsubouchi T."/>
            <person name="Morono Y."/>
            <person name="Uchiyama I."/>
            <person name="Ito T."/>
            <person name="Fujiyama A."/>
            <person name="Inagaki F."/>
            <person name="Takami H."/>
        </authorList>
    </citation>
    <scope>NUCLEOTIDE SEQUENCE</scope>
    <source>
        <strain evidence="2">Expedition CK06-06</strain>
    </source>
</reference>
<evidence type="ECO:0000259" key="1">
    <source>
        <dbReference type="Pfam" id="PF25967"/>
    </source>
</evidence>
<dbReference type="Gene3D" id="2.40.420.20">
    <property type="match status" value="1"/>
</dbReference>
<dbReference type="GO" id="GO:0005886">
    <property type="term" value="C:plasma membrane"/>
    <property type="evidence" value="ECO:0007669"/>
    <property type="project" value="TreeGrafter"/>
</dbReference>
<dbReference type="GO" id="GO:0046677">
    <property type="term" value="P:response to antibiotic"/>
    <property type="evidence" value="ECO:0007669"/>
    <property type="project" value="TreeGrafter"/>
</dbReference>
<feature type="domain" description="Multidrug resistance protein MdtA-like C-terminal permuted SH3" evidence="1">
    <location>
        <begin position="19"/>
        <end position="75"/>
    </location>
</feature>
<protein>
    <recommendedName>
        <fullName evidence="1">Multidrug resistance protein MdtA-like C-terminal permuted SH3 domain-containing protein</fullName>
    </recommendedName>
</protein>
<feature type="non-terminal residue" evidence="2">
    <location>
        <position position="1"/>
    </location>
</feature>
<dbReference type="AlphaFoldDB" id="X0WWG8"/>
<comment type="caution">
    <text evidence="2">The sequence shown here is derived from an EMBL/GenBank/DDBJ whole genome shotgun (WGS) entry which is preliminary data.</text>
</comment>
<proteinExistence type="predicted"/>
<sequence>LLSGMVSRVTITSKEPKEVIIIPKRAVRTVKGTMVAYVMNQGKVEQRRLYLGKEIAEQVIVEKGLVEGDTLIISGEINPGGGLK</sequence>
<dbReference type="PANTHER" id="PTHR30158">
    <property type="entry name" value="ACRA/E-RELATED COMPONENT OF DRUG EFFLUX TRANSPORTER"/>
    <property type="match status" value="1"/>
</dbReference>
<organism evidence="2">
    <name type="scientific">marine sediment metagenome</name>
    <dbReference type="NCBI Taxonomy" id="412755"/>
    <lineage>
        <taxon>unclassified sequences</taxon>
        <taxon>metagenomes</taxon>
        <taxon>ecological metagenomes</taxon>
    </lineage>
</organism>
<dbReference type="InterPro" id="IPR058627">
    <property type="entry name" value="MdtA-like_C"/>
</dbReference>